<evidence type="ECO:0000256" key="4">
    <source>
        <dbReference type="ARBA" id="ARBA00022475"/>
    </source>
</evidence>
<dbReference type="Gene3D" id="3.40.50.300">
    <property type="entry name" value="P-loop containing nucleotide triphosphate hydrolases"/>
    <property type="match status" value="1"/>
</dbReference>
<name>A0ABV9Z096_9HYPH</name>
<dbReference type="GO" id="GO:0005524">
    <property type="term" value="F:ATP binding"/>
    <property type="evidence" value="ECO:0007669"/>
    <property type="project" value="UniProtKB-KW"/>
</dbReference>
<gene>
    <name evidence="10" type="ORF">ACFPFW_03755</name>
</gene>
<evidence type="ECO:0000313" key="10">
    <source>
        <dbReference type="EMBL" id="MFC5067128.1"/>
    </source>
</evidence>
<evidence type="ECO:0000256" key="5">
    <source>
        <dbReference type="ARBA" id="ARBA00022741"/>
    </source>
</evidence>
<dbReference type="InterPro" id="IPR003439">
    <property type="entry name" value="ABC_transporter-like_ATP-bd"/>
</dbReference>
<keyword evidence="6 10" id="KW-0067">ATP-binding</keyword>
<evidence type="ECO:0000256" key="6">
    <source>
        <dbReference type="ARBA" id="ARBA00022840"/>
    </source>
</evidence>
<dbReference type="InterPro" id="IPR030679">
    <property type="entry name" value="ABC_ATPase_HisP-typ"/>
</dbReference>
<dbReference type="PIRSF" id="PIRSF039085">
    <property type="entry name" value="ABC_ATPase_HisP"/>
    <property type="match status" value="1"/>
</dbReference>
<proteinExistence type="inferred from homology"/>
<accession>A0ABV9Z096</accession>
<dbReference type="PROSITE" id="PS00211">
    <property type="entry name" value="ABC_TRANSPORTER_1"/>
    <property type="match status" value="1"/>
</dbReference>
<evidence type="ECO:0000259" key="9">
    <source>
        <dbReference type="PROSITE" id="PS50893"/>
    </source>
</evidence>
<evidence type="ECO:0000256" key="2">
    <source>
        <dbReference type="ARBA" id="ARBA00005417"/>
    </source>
</evidence>
<dbReference type="Pfam" id="PF00005">
    <property type="entry name" value="ABC_tran"/>
    <property type="match status" value="1"/>
</dbReference>
<comment type="similarity">
    <text evidence="2">Belongs to the ABC transporter superfamily.</text>
</comment>
<evidence type="ECO:0000256" key="3">
    <source>
        <dbReference type="ARBA" id="ARBA00022448"/>
    </source>
</evidence>
<dbReference type="PANTHER" id="PTHR43166">
    <property type="entry name" value="AMINO ACID IMPORT ATP-BINDING PROTEIN"/>
    <property type="match status" value="1"/>
</dbReference>
<protein>
    <submittedName>
        <fullName evidence="10">Amino acid ABC transporter ATP-binding protein</fullName>
    </submittedName>
</protein>
<dbReference type="PROSITE" id="PS50893">
    <property type="entry name" value="ABC_TRANSPORTER_2"/>
    <property type="match status" value="1"/>
</dbReference>
<keyword evidence="5" id="KW-0547">Nucleotide-binding</keyword>
<keyword evidence="7" id="KW-0029">Amino-acid transport</keyword>
<dbReference type="InterPro" id="IPR017871">
    <property type="entry name" value="ABC_transporter-like_CS"/>
</dbReference>
<dbReference type="SMART" id="SM00382">
    <property type="entry name" value="AAA"/>
    <property type="match status" value="1"/>
</dbReference>
<evidence type="ECO:0000313" key="11">
    <source>
        <dbReference type="Proteomes" id="UP001595796"/>
    </source>
</evidence>
<evidence type="ECO:0000256" key="8">
    <source>
        <dbReference type="ARBA" id="ARBA00023136"/>
    </source>
</evidence>
<dbReference type="RefSeq" id="WP_114957519.1">
    <property type="nucleotide sequence ID" value="NZ_JBHSJF010000003.1"/>
</dbReference>
<dbReference type="EMBL" id="JBHSJF010000003">
    <property type="protein sequence ID" value="MFC5067128.1"/>
    <property type="molecule type" value="Genomic_DNA"/>
</dbReference>
<dbReference type="InterPro" id="IPR003593">
    <property type="entry name" value="AAA+_ATPase"/>
</dbReference>
<organism evidence="10 11">
    <name type="scientific">Flaviflagellibacter deserti</name>
    <dbReference type="NCBI Taxonomy" id="2267266"/>
    <lineage>
        <taxon>Bacteria</taxon>
        <taxon>Pseudomonadati</taxon>
        <taxon>Pseudomonadota</taxon>
        <taxon>Alphaproteobacteria</taxon>
        <taxon>Hyphomicrobiales</taxon>
        <taxon>Flaviflagellibacter</taxon>
    </lineage>
</organism>
<reference evidence="11" key="1">
    <citation type="journal article" date="2019" name="Int. J. Syst. Evol. Microbiol.">
        <title>The Global Catalogue of Microorganisms (GCM) 10K type strain sequencing project: providing services to taxonomists for standard genome sequencing and annotation.</title>
        <authorList>
            <consortium name="The Broad Institute Genomics Platform"/>
            <consortium name="The Broad Institute Genome Sequencing Center for Infectious Disease"/>
            <person name="Wu L."/>
            <person name="Ma J."/>
        </authorList>
    </citation>
    <scope>NUCLEOTIDE SEQUENCE [LARGE SCALE GENOMIC DNA]</scope>
    <source>
        <strain evidence="11">CGMCC 1.16444</strain>
    </source>
</reference>
<dbReference type="CDD" id="cd03262">
    <property type="entry name" value="ABC_HisP_GlnQ"/>
    <property type="match status" value="1"/>
</dbReference>
<comment type="caution">
    <text evidence="10">The sequence shown here is derived from an EMBL/GenBank/DDBJ whole genome shotgun (WGS) entry which is preliminary data.</text>
</comment>
<feature type="domain" description="ABC transporter" evidence="9">
    <location>
        <begin position="8"/>
        <end position="242"/>
    </location>
</feature>
<comment type="subcellular location">
    <subcellularLocation>
        <location evidence="1">Cell membrane</location>
        <topology evidence="1">Peripheral membrane protein</topology>
    </subcellularLocation>
</comment>
<dbReference type="InterPro" id="IPR050086">
    <property type="entry name" value="MetN_ABC_transporter-like"/>
</dbReference>
<dbReference type="Proteomes" id="UP001595796">
    <property type="component" value="Unassembled WGS sequence"/>
</dbReference>
<dbReference type="InterPro" id="IPR027417">
    <property type="entry name" value="P-loop_NTPase"/>
</dbReference>
<evidence type="ECO:0000256" key="7">
    <source>
        <dbReference type="ARBA" id="ARBA00022970"/>
    </source>
</evidence>
<keyword evidence="8" id="KW-0472">Membrane</keyword>
<dbReference type="PANTHER" id="PTHR43166:SF9">
    <property type="entry name" value="GLUTAMATE_ASPARTATE IMPORT ATP-BINDING PROTEIN GLTL"/>
    <property type="match status" value="1"/>
</dbReference>
<keyword evidence="4" id="KW-1003">Cell membrane</keyword>
<keyword evidence="11" id="KW-1185">Reference proteome</keyword>
<sequence>MDTNGAVVSARDVHKSFGPLKVLDGIDFEVQRGEVMVIIGRSGSGKSTALRCLDRFETIDEGEIIVCGHHVSDPNIDLRALRQDVGIVFQSYNLFPHLTVEENIILAPCSVKRASKTAAKEQAKRVLAQVGLEEKLHYYPEQLSGGQQQRAAIARSLAMQPKVMLFDEVTSALDPELTGEVLKVIEALAADGMTMVMVTHEMGFAKGIADQVLFMHRGKVHESGPATILTSPTTPELAQFVGKEL</sequence>
<dbReference type="SUPFAM" id="SSF52540">
    <property type="entry name" value="P-loop containing nucleoside triphosphate hydrolases"/>
    <property type="match status" value="1"/>
</dbReference>
<evidence type="ECO:0000256" key="1">
    <source>
        <dbReference type="ARBA" id="ARBA00004202"/>
    </source>
</evidence>
<keyword evidence="3" id="KW-0813">Transport</keyword>